<dbReference type="SUPFAM" id="SSF54001">
    <property type="entry name" value="Cysteine proteinases"/>
    <property type="match status" value="1"/>
</dbReference>
<accession>A0AAD9UTX4</accession>
<comment type="caution">
    <text evidence="1">The sequence shown here is derived from an EMBL/GenBank/DDBJ whole genome shotgun (WGS) entry which is preliminary data.</text>
</comment>
<reference evidence="1" key="1">
    <citation type="journal article" date="2023" name="G3 (Bethesda)">
        <title>Whole genome assembly and annotation of the endangered Caribbean coral Acropora cervicornis.</title>
        <authorList>
            <person name="Selwyn J.D."/>
            <person name="Vollmer S.V."/>
        </authorList>
    </citation>
    <scope>NUCLEOTIDE SEQUENCE</scope>
    <source>
        <strain evidence="1">K2</strain>
    </source>
</reference>
<name>A0AAD9UTX4_ACRCE</name>
<dbReference type="InterPro" id="IPR038765">
    <property type="entry name" value="Papain-like_cys_pep_sf"/>
</dbReference>
<evidence type="ECO:0000313" key="2">
    <source>
        <dbReference type="Proteomes" id="UP001249851"/>
    </source>
</evidence>
<organism evidence="1 2">
    <name type="scientific">Acropora cervicornis</name>
    <name type="common">Staghorn coral</name>
    <dbReference type="NCBI Taxonomy" id="6130"/>
    <lineage>
        <taxon>Eukaryota</taxon>
        <taxon>Metazoa</taxon>
        <taxon>Cnidaria</taxon>
        <taxon>Anthozoa</taxon>
        <taxon>Hexacorallia</taxon>
        <taxon>Scleractinia</taxon>
        <taxon>Astrocoeniina</taxon>
        <taxon>Acroporidae</taxon>
        <taxon>Acropora</taxon>
    </lineage>
</organism>
<protein>
    <submittedName>
        <fullName evidence="1">Uncharacterized protein</fullName>
    </submittedName>
</protein>
<dbReference type="AlphaFoldDB" id="A0AAD9UTX4"/>
<evidence type="ECO:0000313" key="1">
    <source>
        <dbReference type="EMBL" id="KAK2549557.1"/>
    </source>
</evidence>
<proteinExistence type="predicted"/>
<dbReference type="Gene3D" id="1.10.418.20">
    <property type="match status" value="1"/>
</dbReference>
<dbReference type="Proteomes" id="UP001249851">
    <property type="component" value="Unassembled WGS sequence"/>
</dbReference>
<dbReference type="EMBL" id="JARQWQ010000124">
    <property type="protein sequence ID" value="KAK2549557.1"/>
    <property type="molecule type" value="Genomic_DNA"/>
</dbReference>
<gene>
    <name evidence="1" type="ORF">P5673_029943</name>
</gene>
<sequence length="235" mass="26632">MFVSRLTMCTFVMWTNKGIFTVEVPCDPGFMAVVCTKLEKFWTSQVLPFLISEASMTSLPNLSQWSTTTPSSESVEISGLQVYKDDVQTIQPRSMITDTIVSFLFKQLPQIYPVVSSFFYTTLCGEQDVGPSTSSLHWLLAVLTPCFLDHLYAAQSITSMTSQRSNYVLKVPQQLPGSNNCGFHTFMFADHFLKDLKLYESDPNSYVNAEHAWFDPKDAESKRTLTKTYLEALFQ</sequence>
<keyword evidence="2" id="KW-1185">Reference proteome</keyword>
<reference evidence="1" key="2">
    <citation type="journal article" date="2023" name="Science">
        <title>Genomic signatures of disease resistance in endangered staghorn corals.</title>
        <authorList>
            <person name="Vollmer S.V."/>
            <person name="Selwyn J.D."/>
            <person name="Despard B.A."/>
            <person name="Roesel C.L."/>
        </authorList>
    </citation>
    <scope>NUCLEOTIDE SEQUENCE</scope>
    <source>
        <strain evidence="1">K2</strain>
    </source>
</reference>